<dbReference type="Proteomes" id="UP000310314">
    <property type="component" value="Unassembled WGS sequence"/>
</dbReference>
<dbReference type="OrthoDB" id="1431292at2"/>
<dbReference type="Pfam" id="PF04402">
    <property type="entry name" value="SIMPL"/>
    <property type="match status" value="1"/>
</dbReference>
<keyword evidence="1" id="KW-0732">Signal</keyword>
<feature type="chain" id="PRO_5024340345" evidence="1">
    <location>
        <begin position="20"/>
        <end position="201"/>
    </location>
</feature>
<dbReference type="AlphaFoldDB" id="A0A5S3PP13"/>
<keyword evidence="3" id="KW-1185">Reference proteome</keyword>
<dbReference type="Gene3D" id="3.30.110.170">
    <property type="entry name" value="Protein of unknown function (DUF541), domain 1"/>
    <property type="match status" value="1"/>
</dbReference>
<evidence type="ECO:0000313" key="3">
    <source>
        <dbReference type="Proteomes" id="UP000310314"/>
    </source>
</evidence>
<protein>
    <submittedName>
        <fullName evidence="2">DUF541 domain-containing protein</fullName>
    </submittedName>
</protein>
<gene>
    <name evidence="2" type="ORF">FEE95_16485</name>
</gene>
<proteinExistence type="predicted"/>
<organism evidence="2 3">
    <name type="scientific">Maribacter algarum</name>
    <name type="common">ex Zhang et al. 2020</name>
    <dbReference type="NCBI Taxonomy" id="2578118"/>
    <lineage>
        <taxon>Bacteria</taxon>
        <taxon>Pseudomonadati</taxon>
        <taxon>Bacteroidota</taxon>
        <taxon>Flavobacteriia</taxon>
        <taxon>Flavobacteriales</taxon>
        <taxon>Flavobacteriaceae</taxon>
        <taxon>Maribacter</taxon>
    </lineage>
</organism>
<feature type="signal peptide" evidence="1">
    <location>
        <begin position="1"/>
        <end position="19"/>
    </location>
</feature>
<dbReference type="InterPro" id="IPR007497">
    <property type="entry name" value="SIMPL/DUF541"/>
</dbReference>
<dbReference type="EMBL" id="VATY01000003">
    <property type="protein sequence ID" value="TMM56218.1"/>
    <property type="molecule type" value="Genomic_DNA"/>
</dbReference>
<accession>A0A5S3PP13</accession>
<dbReference type="RefSeq" id="WP_138659085.1">
    <property type="nucleotide sequence ID" value="NZ_VATY01000003.1"/>
</dbReference>
<reference evidence="2 3" key="1">
    <citation type="submission" date="2019-05" db="EMBL/GenBank/DDBJ databases">
        <authorList>
            <person name="Zhang J.-Y."/>
            <person name="Feg X."/>
            <person name="Du Z.-J."/>
        </authorList>
    </citation>
    <scope>NUCLEOTIDE SEQUENCE [LARGE SCALE GENOMIC DNA]</scope>
    <source>
        <strain evidence="2 3">RZ26</strain>
    </source>
</reference>
<sequence>MKKVVATLAMVLITMTAMAQNYQNNITVNGTHSYSISPEYSSKMIVSLNNVYYDSQTMSMSEVKSGYLDKLAKVGISSDRITEDNLHYALLGYEKEGTIIVFKTNSLEEMQKFLNVKSIGVTRSDTTLEMELTDAQMAEFAKAAFDNAKTKANAVAAKIGRTIGKAIYLSDTNTKKISESMYYGNAKDKRDYYISVSFELQ</sequence>
<evidence type="ECO:0000256" key="1">
    <source>
        <dbReference type="SAM" id="SignalP"/>
    </source>
</evidence>
<name>A0A5S3PP13_9FLAO</name>
<comment type="caution">
    <text evidence="2">The sequence shown here is derived from an EMBL/GenBank/DDBJ whole genome shotgun (WGS) entry which is preliminary data.</text>
</comment>
<evidence type="ECO:0000313" key="2">
    <source>
        <dbReference type="EMBL" id="TMM56218.1"/>
    </source>
</evidence>